<evidence type="ECO:0008006" key="3">
    <source>
        <dbReference type="Google" id="ProtNLM"/>
    </source>
</evidence>
<evidence type="ECO:0000313" key="2">
    <source>
        <dbReference type="Proteomes" id="UP000029050"/>
    </source>
</evidence>
<dbReference type="AlphaFoldDB" id="A0A087CFP9"/>
<gene>
    <name evidence="1" type="ORF">BPSY_0947</name>
</gene>
<comment type="caution">
    <text evidence="1">The sequence shown here is derived from an EMBL/GenBank/DDBJ whole genome shotgun (WGS) entry which is preliminary data.</text>
</comment>
<evidence type="ECO:0000313" key="1">
    <source>
        <dbReference type="EMBL" id="KFI82099.1"/>
    </source>
</evidence>
<sequence>MSNSRTASFDCPICSVGIAEAGVCGGCVTDLGRILRHLAVRLPDLRLLAAKKASVMAREAGHGTRTVAPIPLNANAWQLQQSIEKFAVMLAAALGLPHRRLPAESLLKGAAQRADILMQRKDARYIHRLASTAARRLDRQLEPPESRILIGQCPDCGDDIWSSEADLTAGYQPCACGQTLDLTAVQEQRVLKLAISNARGTAAALSKVFKGCGIAINRLTITQWKRRGIIAAVGIRMDGLSFCCGMCGGRISASATGRPACQTA</sequence>
<accession>A0A087CFP9</accession>
<protein>
    <recommendedName>
        <fullName evidence="3">PhnA protein</fullName>
    </recommendedName>
</protein>
<proteinExistence type="predicted"/>
<name>A0A087CFP9_9BIFI</name>
<reference evidence="1 2" key="1">
    <citation type="submission" date="2014-03" db="EMBL/GenBank/DDBJ databases">
        <title>Genomics of Bifidobacteria.</title>
        <authorList>
            <person name="Ventura M."/>
            <person name="Milani C."/>
            <person name="Lugli G.A."/>
        </authorList>
    </citation>
    <scope>NUCLEOTIDE SEQUENCE [LARGE SCALE GENOMIC DNA]</scope>
    <source>
        <strain evidence="1 2">LMG 21775</strain>
    </source>
</reference>
<organism evidence="1 2">
    <name type="scientific">Bifidobacterium psychraerophilum</name>
    <dbReference type="NCBI Taxonomy" id="218140"/>
    <lineage>
        <taxon>Bacteria</taxon>
        <taxon>Bacillati</taxon>
        <taxon>Actinomycetota</taxon>
        <taxon>Actinomycetes</taxon>
        <taxon>Bifidobacteriales</taxon>
        <taxon>Bifidobacteriaceae</taxon>
        <taxon>Bifidobacterium</taxon>
    </lineage>
</organism>
<dbReference type="eggNOG" id="COG2023">
    <property type="taxonomic scope" value="Bacteria"/>
</dbReference>
<keyword evidence="2" id="KW-1185">Reference proteome</keyword>
<dbReference type="EMBL" id="JGZI01000009">
    <property type="protein sequence ID" value="KFI82099.1"/>
    <property type="molecule type" value="Genomic_DNA"/>
</dbReference>
<dbReference type="Proteomes" id="UP000029050">
    <property type="component" value="Unassembled WGS sequence"/>
</dbReference>